<dbReference type="PANTHER" id="PTHR28064:SF1">
    <property type="entry name" value="INNER KINETOCHORE SUBUNIT NKP2"/>
    <property type="match status" value="1"/>
</dbReference>
<dbReference type="Gene3D" id="3.20.20.80">
    <property type="entry name" value="Glycosidases"/>
    <property type="match status" value="1"/>
</dbReference>
<feature type="compositionally biased region" description="Low complexity" evidence="2">
    <location>
        <begin position="697"/>
        <end position="706"/>
    </location>
</feature>
<dbReference type="Proteomes" id="UP000076837">
    <property type="component" value="Unassembled WGS sequence"/>
</dbReference>
<dbReference type="STRING" id="5454.A0A163B0N7"/>
<evidence type="ECO:0000313" key="4">
    <source>
        <dbReference type="Proteomes" id="UP000076837"/>
    </source>
</evidence>
<dbReference type="InterPro" id="IPR017853">
    <property type="entry name" value="GH"/>
</dbReference>
<accession>A0A163B0N7</accession>
<dbReference type="SUPFAM" id="SSF51445">
    <property type="entry name" value="(Trans)glycosidases"/>
    <property type="match status" value="1"/>
</dbReference>
<evidence type="ECO:0000256" key="2">
    <source>
        <dbReference type="SAM" id="MobiDB-lite"/>
    </source>
</evidence>
<evidence type="ECO:0000256" key="1">
    <source>
        <dbReference type="SAM" id="Coils"/>
    </source>
</evidence>
<reference evidence="3 4" key="1">
    <citation type="journal article" date="2016" name="Sci. Rep.">
        <title>Draft genome sequencing and secretome analysis of fungal phytopathogen Ascochyta rabiei provides insight into the necrotrophic effector repertoire.</title>
        <authorList>
            <person name="Verma S."/>
            <person name="Gazara R.K."/>
            <person name="Nizam S."/>
            <person name="Parween S."/>
            <person name="Chattopadhyay D."/>
            <person name="Verma P.K."/>
        </authorList>
    </citation>
    <scope>NUCLEOTIDE SEQUENCE [LARGE SCALE GENOMIC DNA]</scope>
    <source>
        <strain evidence="3 4">ArDII</strain>
    </source>
</reference>
<dbReference type="Pfam" id="PF09447">
    <property type="entry name" value="Cnl2_NKP2"/>
    <property type="match status" value="1"/>
</dbReference>
<dbReference type="AlphaFoldDB" id="A0A163B0N7"/>
<feature type="region of interest" description="Disordered" evidence="2">
    <location>
        <begin position="687"/>
        <end position="710"/>
    </location>
</feature>
<evidence type="ECO:0000313" key="3">
    <source>
        <dbReference type="EMBL" id="KZM21506.1"/>
    </source>
</evidence>
<dbReference type="EMBL" id="JYNV01000244">
    <property type="protein sequence ID" value="KZM21506.1"/>
    <property type="molecule type" value="Genomic_DNA"/>
</dbReference>
<proteinExistence type="predicted"/>
<dbReference type="GO" id="GO:0007059">
    <property type="term" value="P:chromosome segregation"/>
    <property type="evidence" value="ECO:0007669"/>
    <property type="project" value="TreeGrafter"/>
</dbReference>
<dbReference type="InterPro" id="IPR018565">
    <property type="entry name" value="Nkp2/Cnl2"/>
</dbReference>
<keyword evidence="4" id="KW-1185">Reference proteome</keyword>
<name>A0A163B0N7_DIDRA</name>
<dbReference type="GO" id="GO:0031511">
    <property type="term" value="C:Mis6-Sim4 complex"/>
    <property type="evidence" value="ECO:0007669"/>
    <property type="project" value="TreeGrafter"/>
</dbReference>
<keyword evidence="1" id="KW-0175">Coiled coil</keyword>
<gene>
    <name evidence="3" type="ORF">ST47_g7431</name>
</gene>
<sequence>MLSPARVSTTLSSSLARRSRVRANTFSQLTVSVATMPAQEAKLLGDFLLAPAPLRDFMTLRQFTDIFPRSHRENPAVQDLYRELHRLREAEIEAVRVDITKEVKRSKQLRRAYARERRQLDDAHVPGMDPVALQTEEELSGLGRQSPHTLQTVHSSIEHACQSLEAQIAEMEEESRRTLAEVQEAVGALSDLRHGRFAPSASGEEIGAEVLSTLQRLEAYHALTDLNMHYTTFLTFLSSVSFSVPLVSAQLITADNHSFGGVNYPLLQYFTPKHRDETIKAIVKSKARVIRLFIRPDSHHTDPEPQLGEFDKSLLDQLDDTLAAVHRISKGQTKVILAPHDAHALRGSNDVPCDAYCEKIGGAFLDFYSSEELRDIYKTRLEVFFKHYPSKNFGGRSWSELSEVIMGVDIQNQPFSGIWPIPSGESWLCDIATHLKFKVGLDSSNIAVISGGVSGLQSLGGIQNFPDSVFDCPAVDVIGIHGRFAQDEHATAGTPWAQMFLPGNTLTARAQGKQGKQKLLLVEEWEYVHTSAGIEHKKEAIFDQGNALNLRGIPWIYSHLSSKNESTSTMVNPLRPEHASFTALTDVLSRAHTARSNFNWTSYLPSPLSALSTSTTLALNPYIPPTSSCVFGCAGHLCDGADSCTPSLLCKNSICGPNSETQPGQAGSTCNSKKPCQSHLRCSGGSPHMPHYPPANTPANTNTNTPSTLPRALDKAEPLRILIPLRRNSPLFLGSLHPLPTRRLVSRQRMQQQRGVQDGLLQRARAVRLPRAEADCVRPGSAWAVEECQGRWGAEWA</sequence>
<dbReference type="PANTHER" id="PTHR28064">
    <property type="entry name" value="INNER KINETOCHORE SUBUNIT NKP2"/>
    <property type="match status" value="1"/>
</dbReference>
<feature type="coiled-coil region" evidence="1">
    <location>
        <begin position="154"/>
        <end position="181"/>
    </location>
</feature>
<comment type="caution">
    <text evidence="3">The sequence shown here is derived from an EMBL/GenBank/DDBJ whole genome shotgun (WGS) entry which is preliminary data.</text>
</comment>
<organism evidence="3 4">
    <name type="scientific">Didymella rabiei</name>
    <name type="common">Chickpea ascochyta blight fungus</name>
    <name type="synonym">Mycosphaerella rabiei</name>
    <dbReference type="NCBI Taxonomy" id="5454"/>
    <lineage>
        <taxon>Eukaryota</taxon>
        <taxon>Fungi</taxon>
        <taxon>Dikarya</taxon>
        <taxon>Ascomycota</taxon>
        <taxon>Pezizomycotina</taxon>
        <taxon>Dothideomycetes</taxon>
        <taxon>Pleosporomycetidae</taxon>
        <taxon>Pleosporales</taxon>
        <taxon>Pleosporineae</taxon>
        <taxon>Didymellaceae</taxon>
        <taxon>Ascochyta</taxon>
    </lineage>
</organism>
<protein>
    <submittedName>
        <fullName evidence="3">Carbohydrate metabolic process</fullName>
    </submittedName>
</protein>